<dbReference type="PANTHER" id="PTHR30413:SF10">
    <property type="entry name" value="CAPSULE POLYSACCHARIDE EXPORT INNER-MEMBRANE PROTEIN CTRC"/>
    <property type="match status" value="1"/>
</dbReference>
<feature type="transmembrane region" description="Helical" evidence="8">
    <location>
        <begin position="181"/>
        <end position="200"/>
    </location>
</feature>
<dbReference type="RefSeq" id="WP_016308375.1">
    <property type="nucleotide sequence ID" value="NZ_KE159646.1"/>
</dbReference>
<evidence type="ECO:0000256" key="5">
    <source>
        <dbReference type="ARBA" id="ARBA00022692"/>
    </source>
</evidence>
<dbReference type="GO" id="GO:0015920">
    <property type="term" value="P:lipopolysaccharide transport"/>
    <property type="evidence" value="ECO:0007669"/>
    <property type="project" value="TreeGrafter"/>
</dbReference>
<sequence length="269" mass="30736">MSTLLNIIRSQWERREQIFTLAMFDLRKQGRGTVLGPVWLFAKPVVYIAVFWFALEIGLRSGSGSSNGAPYLLWLMGGLVPWFYIQTMLGTGCSVLGRFKYLVNKIKFPIAGIPTIFALAEMVIHLGMVLLLLVVYFLFGQPLDAYLLQIPVAIVLMFVFFYMFSFTASLLSAVSKDFKNLITTLSTPLFWLSGIIFNVYDLGIQWLQVILMFNPITFIATLFRYAVYDKMWIWENPMAIIGFAVVFIAMMVAMVVVYKRTYEEVPDVI</sequence>
<dbReference type="EMBL" id="ASSY01000001">
    <property type="protein sequence ID" value="EOS53822.1"/>
    <property type="molecule type" value="Genomic_DNA"/>
</dbReference>
<dbReference type="InterPro" id="IPR013525">
    <property type="entry name" value="ABC2_TM"/>
</dbReference>
<evidence type="ECO:0000259" key="9">
    <source>
        <dbReference type="PROSITE" id="PS51012"/>
    </source>
</evidence>
<feature type="transmembrane region" description="Helical" evidence="8">
    <location>
        <begin position="206"/>
        <end position="227"/>
    </location>
</feature>
<comment type="caution">
    <text evidence="10">The sequence shown here is derived from an EMBL/GenBank/DDBJ whole genome shotgun (WGS) entry which is preliminary data.</text>
</comment>
<comment type="similarity">
    <text evidence="2 8">Belongs to the ABC-2 integral membrane protein family.</text>
</comment>
<evidence type="ECO:0000256" key="6">
    <source>
        <dbReference type="ARBA" id="ARBA00022989"/>
    </source>
</evidence>
<keyword evidence="11" id="KW-1185">Reference proteome</keyword>
<keyword evidence="3 8" id="KW-0813">Transport</keyword>
<feature type="transmembrane region" description="Helical" evidence="8">
    <location>
        <begin position="145"/>
        <end position="174"/>
    </location>
</feature>
<dbReference type="GeneID" id="82189792"/>
<evidence type="ECO:0000256" key="8">
    <source>
        <dbReference type="RuleBase" id="RU361157"/>
    </source>
</evidence>
<keyword evidence="6 8" id="KW-1133">Transmembrane helix</keyword>
<dbReference type="GO" id="GO:0140359">
    <property type="term" value="F:ABC-type transporter activity"/>
    <property type="evidence" value="ECO:0007669"/>
    <property type="project" value="InterPro"/>
</dbReference>
<evidence type="ECO:0000256" key="4">
    <source>
        <dbReference type="ARBA" id="ARBA00022475"/>
    </source>
</evidence>
<organism evidence="10 11">
    <name type="scientific">Adlercreutzia caecimuris B7</name>
    <dbReference type="NCBI Taxonomy" id="1235794"/>
    <lineage>
        <taxon>Bacteria</taxon>
        <taxon>Bacillati</taxon>
        <taxon>Actinomycetota</taxon>
        <taxon>Coriobacteriia</taxon>
        <taxon>Eggerthellales</taxon>
        <taxon>Eggerthellaceae</taxon>
        <taxon>Adlercreutzia</taxon>
    </lineage>
</organism>
<feature type="transmembrane region" description="Helical" evidence="8">
    <location>
        <begin position="239"/>
        <end position="258"/>
    </location>
</feature>
<evidence type="ECO:0000256" key="2">
    <source>
        <dbReference type="ARBA" id="ARBA00007783"/>
    </source>
</evidence>
<dbReference type="GO" id="GO:0005886">
    <property type="term" value="C:plasma membrane"/>
    <property type="evidence" value="ECO:0007669"/>
    <property type="project" value="UniProtKB-SubCell"/>
</dbReference>
<feature type="domain" description="ABC transmembrane type-2" evidence="9">
    <location>
        <begin position="35"/>
        <end position="258"/>
    </location>
</feature>
<dbReference type="STRING" id="1235794.C811_00126"/>
<evidence type="ECO:0000256" key="3">
    <source>
        <dbReference type="ARBA" id="ARBA00022448"/>
    </source>
</evidence>
<evidence type="ECO:0000313" key="11">
    <source>
        <dbReference type="Proteomes" id="UP000014204"/>
    </source>
</evidence>
<dbReference type="InterPro" id="IPR047817">
    <property type="entry name" value="ABC2_TM_bact-type"/>
</dbReference>
<keyword evidence="4 8" id="KW-1003">Cell membrane</keyword>
<feature type="transmembrane region" description="Helical" evidence="8">
    <location>
        <begin position="34"/>
        <end position="55"/>
    </location>
</feature>
<evidence type="ECO:0000256" key="7">
    <source>
        <dbReference type="ARBA" id="ARBA00023136"/>
    </source>
</evidence>
<name>R9LDM3_9ACTN</name>
<feature type="transmembrane region" description="Helical" evidence="8">
    <location>
        <begin position="71"/>
        <end position="96"/>
    </location>
</feature>
<reference evidence="10 11" key="1">
    <citation type="submission" date="2013-04" db="EMBL/GenBank/DDBJ databases">
        <title>The Genome Sequence of Enterorhabdus caecimuris B7.</title>
        <authorList>
            <consortium name="The Broad Institute Genomics Platform"/>
            <consortium name="The Broad Institute Genome Sequencing Center for Infectious Disease"/>
            <person name="Earl A."/>
            <person name="Xavier R."/>
            <person name="Elson C."/>
            <person name="Duck W."/>
            <person name="Walker B."/>
            <person name="Young S."/>
            <person name="Zeng Q."/>
            <person name="Gargeya S."/>
            <person name="Fitzgerald M."/>
            <person name="Haas B."/>
            <person name="Abouelleil A."/>
            <person name="Allen A.W."/>
            <person name="Alvarado L."/>
            <person name="Arachchi H.M."/>
            <person name="Berlin A.M."/>
            <person name="Chapman S.B."/>
            <person name="Gainer-Dewar J."/>
            <person name="Goldberg J."/>
            <person name="Griggs A."/>
            <person name="Gujja S."/>
            <person name="Hansen M."/>
            <person name="Howarth C."/>
            <person name="Imamovic A."/>
            <person name="Ireland A."/>
            <person name="Larimer J."/>
            <person name="McCowan C."/>
            <person name="Murphy C."/>
            <person name="Pearson M."/>
            <person name="Poon T.W."/>
            <person name="Priest M."/>
            <person name="Roberts A."/>
            <person name="Saif S."/>
            <person name="Shea T."/>
            <person name="Sisk P."/>
            <person name="Sykes S."/>
            <person name="Wortman J."/>
            <person name="Nusbaum C."/>
            <person name="Birren B."/>
        </authorList>
    </citation>
    <scope>NUCLEOTIDE SEQUENCE [LARGE SCALE GENOMIC DNA]</scope>
    <source>
        <strain evidence="10 11">B7</strain>
    </source>
</reference>
<evidence type="ECO:0000256" key="1">
    <source>
        <dbReference type="ARBA" id="ARBA00004651"/>
    </source>
</evidence>
<keyword evidence="7 8" id="KW-0472">Membrane</keyword>
<keyword evidence="5 8" id="KW-0812">Transmembrane</keyword>
<dbReference type="PATRIC" id="fig|1235794.3.peg.130"/>
<evidence type="ECO:0000313" key="10">
    <source>
        <dbReference type="EMBL" id="EOS53822.1"/>
    </source>
</evidence>
<proteinExistence type="inferred from homology"/>
<comment type="subcellular location">
    <subcellularLocation>
        <location evidence="1 8">Cell membrane</location>
        <topology evidence="1 8">Multi-pass membrane protein</topology>
    </subcellularLocation>
</comment>
<dbReference type="Pfam" id="PF01061">
    <property type="entry name" value="ABC2_membrane"/>
    <property type="match status" value="1"/>
</dbReference>
<dbReference type="PANTHER" id="PTHR30413">
    <property type="entry name" value="INNER MEMBRANE TRANSPORT PERMEASE"/>
    <property type="match status" value="1"/>
</dbReference>
<protein>
    <recommendedName>
        <fullName evidence="8">Transport permease protein</fullName>
    </recommendedName>
</protein>
<gene>
    <name evidence="10" type="ORF">C811_00126</name>
</gene>
<dbReference type="Proteomes" id="UP000014204">
    <property type="component" value="Unassembled WGS sequence"/>
</dbReference>
<dbReference type="AlphaFoldDB" id="R9LDM3"/>
<accession>R9LDM3</accession>
<dbReference type="eggNOG" id="COG1682">
    <property type="taxonomic scope" value="Bacteria"/>
</dbReference>
<dbReference type="PROSITE" id="PS51012">
    <property type="entry name" value="ABC_TM2"/>
    <property type="match status" value="1"/>
</dbReference>
<dbReference type="HOGENOM" id="CLU_060703_1_0_11"/>
<feature type="transmembrane region" description="Helical" evidence="8">
    <location>
        <begin position="116"/>
        <end position="139"/>
    </location>
</feature>